<accession>A0A2S4JFW4</accession>
<proteinExistence type="inferred from homology"/>
<dbReference type="GO" id="GO:0017038">
    <property type="term" value="P:protein import"/>
    <property type="evidence" value="ECO:0007669"/>
    <property type="project" value="TreeGrafter"/>
</dbReference>
<keyword evidence="6 10" id="KW-1133">Transmembrane helix</keyword>
<organism evidence="12 13">
    <name type="scientific">Alkalispirochaeta sphaeroplastigenens</name>
    <dbReference type="NCBI Taxonomy" id="1187066"/>
    <lineage>
        <taxon>Bacteria</taxon>
        <taxon>Pseudomonadati</taxon>
        <taxon>Spirochaetota</taxon>
        <taxon>Spirochaetia</taxon>
        <taxon>Spirochaetales</taxon>
        <taxon>Spirochaetaceae</taxon>
        <taxon>Alkalispirochaeta</taxon>
    </lineage>
</organism>
<evidence type="ECO:0000256" key="1">
    <source>
        <dbReference type="ARBA" id="ARBA00004651"/>
    </source>
</evidence>
<dbReference type="GO" id="GO:0005886">
    <property type="term" value="C:plasma membrane"/>
    <property type="evidence" value="ECO:0007669"/>
    <property type="project" value="UniProtKB-SubCell"/>
</dbReference>
<reference evidence="13" key="1">
    <citation type="submission" date="2015-12" db="EMBL/GenBank/DDBJ databases">
        <authorList>
            <person name="Lodha T.D."/>
            <person name="Chintalapati S."/>
            <person name="Chintalapati V.R."/>
            <person name="Sravanthi T."/>
        </authorList>
    </citation>
    <scope>NUCLEOTIDE SEQUENCE [LARGE SCALE GENOMIC DNA]</scope>
    <source>
        <strain evidence="13">JC133</strain>
    </source>
</reference>
<feature type="transmembrane region" description="Helical" evidence="10">
    <location>
        <begin position="97"/>
        <end position="122"/>
    </location>
</feature>
<evidence type="ECO:0000256" key="9">
    <source>
        <dbReference type="SAM" id="MobiDB-lite"/>
    </source>
</evidence>
<keyword evidence="2 8" id="KW-0813">Transport</keyword>
<evidence type="ECO:0000256" key="4">
    <source>
        <dbReference type="ARBA" id="ARBA00022692"/>
    </source>
</evidence>
<keyword evidence="3" id="KW-1003">Cell membrane</keyword>
<evidence type="ECO:0000313" key="12">
    <source>
        <dbReference type="EMBL" id="POQ98413.1"/>
    </source>
</evidence>
<comment type="caution">
    <text evidence="12">The sequence shown here is derived from an EMBL/GenBank/DDBJ whole genome shotgun (WGS) entry which is preliminary data.</text>
</comment>
<feature type="transmembrane region" description="Helical" evidence="10">
    <location>
        <begin position="12"/>
        <end position="33"/>
    </location>
</feature>
<evidence type="ECO:0000313" key="13">
    <source>
        <dbReference type="Proteomes" id="UP000237350"/>
    </source>
</evidence>
<keyword evidence="7 10" id="KW-0472">Membrane</keyword>
<feature type="compositionally biased region" description="Basic and acidic residues" evidence="9">
    <location>
        <begin position="195"/>
        <end position="209"/>
    </location>
</feature>
<dbReference type="InterPro" id="IPR050790">
    <property type="entry name" value="ExbB/TolQ_transport"/>
</dbReference>
<gene>
    <name evidence="12" type="ORF">AU468_13750</name>
</gene>
<evidence type="ECO:0000256" key="2">
    <source>
        <dbReference type="ARBA" id="ARBA00022448"/>
    </source>
</evidence>
<evidence type="ECO:0000256" key="8">
    <source>
        <dbReference type="RuleBase" id="RU004057"/>
    </source>
</evidence>
<evidence type="ECO:0000256" key="6">
    <source>
        <dbReference type="ARBA" id="ARBA00022989"/>
    </source>
</evidence>
<feature type="transmembrane region" description="Helical" evidence="10">
    <location>
        <begin position="142"/>
        <end position="164"/>
    </location>
</feature>
<dbReference type="PANTHER" id="PTHR30625">
    <property type="entry name" value="PROTEIN TOLQ"/>
    <property type="match status" value="1"/>
</dbReference>
<keyword evidence="4 10" id="KW-0812">Transmembrane</keyword>
<feature type="region of interest" description="Disordered" evidence="9">
    <location>
        <begin position="195"/>
        <end position="214"/>
    </location>
</feature>
<comment type="subcellular location">
    <subcellularLocation>
        <location evidence="1">Cell membrane</location>
        <topology evidence="1">Multi-pass membrane protein</topology>
    </subcellularLocation>
    <subcellularLocation>
        <location evidence="8">Membrane</location>
        <topology evidence="8">Multi-pass membrane protein</topology>
    </subcellularLocation>
</comment>
<evidence type="ECO:0000256" key="5">
    <source>
        <dbReference type="ARBA" id="ARBA00022927"/>
    </source>
</evidence>
<sequence length="224" mass="24840">MDWFIQGGWPMYPILVSSVLALAVSVERTIYFVRSRERPEGVIRNCRRGAVVDGRGELSRLAKIYDAYREESPEALERGISRGATAMIRELNRGLGVLAAIAHLAPLMGLFGTVLGMIGVFQGIEASGGRAEIHFLAGGIRVALFTTAFGLMVAVPSMTAFHIFHSLSRRRAENMEDFLDDLNDFFGRSVSFDAERRSNQESGREAPREEFDEDYEAVCTVQVS</sequence>
<evidence type="ECO:0000256" key="10">
    <source>
        <dbReference type="SAM" id="Phobius"/>
    </source>
</evidence>
<dbReference type="PANTHER" id="PTHR30625:SF15">
    <property type="entry name" value="BIOPOLYMER TRANSPORT PROTEIN EXBB"/>
    <property type="match status" value="1"/>
</dbReference>
<evidence type="ECO:0000256" key="3">
    <source>
        <dbReference type="ARBA" id="ARBA00022475"/>
    </source>
</evidence>
<dbReference type="RefSeq" id="WP_181015636.1">
    <property type="nucleotide sequence ID" value="NZ_LPWH01000123.1"/>
</dbReference>
<dbReference type="Proteomes" id="UP000237350">
    <property type="component" value="Unassembled WGS sequence"/>
</dbReference>
<dbReference type="AlphaFoldDB" id="A0A2S4JFW4"/>
<feature type="domain" description="MotA/TolQ/ExbB proton channel" evidence="11">
    <location>
        <begin position="69"/>
        <end position="176"/>
    </location>
</feature>
<dbReference type="InterPro" id="IPR002898">
    <property type="entry name" value="MotA_ExbB_proton_chnl"/>
</dbReference>
<comment type="similarity">
    <text evidence="8">Belongs to the exbB/tolQ family.</text>
</comment>
<evidence type="ECO:0000259" key="11">
    <source>
        <dbReference type="Pfam" id="PF01618"/>
    </source>
</evidence>
<dbReference type="Pfam" id="PF01618">
    <property type="entry name" value="MotA_ExbB"/>
    <property type="match status" value="1"/>
</dbReference>
<dbReference type="EMBL" id="LPWH01000123">
    <property type="protein sequence ID" value="POQ98413.1"/>
    <property type="molecule type" value="Genomic_DNA"/>
</dbReference>
<protein>
    <recommendedName>
        <fullName evidence="11">MotA/TolQ/ExbB proton channel domain-containing protein</fullName>
    </recommendedName>
</protein>
<name>A0A2S4JFW4_9SPIO</name>
<keyword evidence="5 8" id="KW-0653">Protein transport</keyword>
<evidence type="ECO:0000256" key="7">
    <source>
        <dbReference type="ARBA" id="ARBA00023136"/>
    </source>
</evidence>
<keyword evidence="13" id="KW-1185">Reference proteome</keyword>